<dbReference type="NCBIfam" id="TIGR00369">
    <property type="entry name" value="unchar_dom_1"/>
    <property type="match status" value="1"/>
</dbReference>
<dbReference type="PANTHER" id="PTHR21660">
    <property type="entry name" value="THIOESTERASE SUPERFAMILY MEMBER-RELATED"/>
    <property type="match status" value="1"/>
</dbReference>
<dbReference type="SUPFAM" id="SSF54637">
    <property type="entry name" value="Thioesterase/thiol ester dehydrase-isomerase"/>
    <property type="match status" value="1"/>
</dbReference>
<dbReference type="InterPro" id="IPR006683">
    <property type="entry name" value="Thioestr_dom"/>
</dbReference>
<evidence type="ECO:0000313" key="5">
    <source>
        <dbReference type="Proteomes" id="UP000183642"/>
    </source>
</evidence>
<comment type="similarity">
    <text evidence="1">Belongs to the thioesterase PaaI family.</text>
</comment>
<sequence>MSTEADPLTDPLTGAVPASWGEPRSRTVTWYDPMVTAAGAVERSGLETLEAIRDGVLPPPPISVLVKMGVVSVEAGRVEFTCAVDESVYNPIGVVHGGLVCTLLDTVAGCAVHSTLPKGVGYTSIELKVTYLRAVTRDSGTLTAVGTVVKPGRRVAFAEGQVLDGAGKLVATASSSLLVFPLPT</sequence>
<reference evidence="5" key="1">
    <citation type="submission" date="2016-10" db="EMBL/GenBank/DDBJ databases">
        <authorList>
            <person name="Varghese N."/>
            <person name="Submissions S."/>
        </authorList>
    </citation>
    <scope>NUCLEOTIDE SEQUENCE [LARGE SCALE GENOMIC DNA]</scope>
    <source>
        <strain evidence="5">DSM 43161</strain>
    </source>
</reference>
<evidence type="ECO:0000256" key="2">
    <source>
        <dbReference type="ARBA" id="ARBA00022801"/>
    </source>
</evidence>
<proteinExistence type="inferred from homology"/>
<dbReference type="CDD" id="cd03443">
    <property type="entry name" value="PaaI_thioesterase"/>
    <property type="match status" value="1"/>
</dbReference>
<dbReference type="InterPro" id="IPR039298">
    <property type="entry name" value="ACOT13"/>
</dbReference>
<feature type="domain" description="Thioesterase" evidence="3">
    <location>
        <begin position="93"/>
        <end position="170"/>
    </location>
</feature>
<keyword evidence="2" id="KW-0378">Hydrolase</keyword>
<dbReference type="Gene3D" id="3.10.129.10">
    <property type="entry name" value="Hotdog Thioesterase"/>
    <property type="match status" value="1"/>
</dbReference>
<dbReference type="Pfam" id="PF03061">
    <property type="entry name" value="4HBT"/>
    <property type="match status" value="1"/>
</dbReference>
<evidence type="ECO:0000259" key="3">
    <source>
        <dbReference type="Pfam" id="PF03061"/>
    </source>
</evidence>
<organism evidence="4 5">
    <name type="scientific">Geodermatophilus obscurus</name>
    <dbReference type="NCBI Taxonomy" id="1861"/>
    <lineage>
        <taxon>Bacteria</taxon>
        <taxon>Bacillati</taxon>
        <taxon>Actinomycetota</taxon>
        <taxon>Actinomycetes</taxon>
        <taxon>Geodermatophilales</taxon>
        <taxon>Geodermatophilaceae</taxon>
        <taxon>Geodermatophilus</taxon>
    </lineage>
</organism>
<dbReference type="EMBL" id="FOWE01000002">
    <property type="protein sequence ID" value="SFO01602.1"/>
    <property type="molecule type" value="Genomic_DNA"/>
</dbReference>
<protein>
    <submittedName>
        <fullName evidence="4">Uncharacterized domain 1-containing protein</fullName>
    </submittedName>
</protein>
<dbReference type="AlphaFoldDB" id="A0A1I5DQS0"/>
<gene>
    <name evidence="4" type="ORF">SAMN05660359_00968</name>
</gene>
<dbReference type="OrthoDB" id="9813282at2"/>
<evidence type="ECO:0000313" key="4">
    <source>
        <dbReference type="EMBL" id="SFO01602.1"/>
    </source>
</evidence>
<keyword evidence="5" id="KW-1185">Reference proteome</keyword>
<accession>A0A1I5DQS0</accession>
<dbReference type="Proteomes" id="UP000183642">
    <property type="component" value="Unassembled WGS sequence"/>
</dbReference>
<name>A0A1I5DQS0_9ACTN</name>
<dbReference type="InterPro" id="IPR003736">
    <property type="entry name" value="PAAI_dom"/>
</dbReference>
<dbReference type="GO" id="GO:0047617">
    <property type="term" value="F:fatty acyl-CoA hydrolase activity"/>
    <property type="evidence" value="ECO:0007669"/>
    <property type="project" value="InterPro"/>
</dbReference>
<dbReference type="RefSeq" id="WP_075012360.1">
    <property type="nucleotide sequence ID" value="NZ_FOWE01000002.1"/>
</dbReference>
<dbReference type="InterPro" id="IPR029069">
    <property type="entry name" value="HotDog_dom_sf"/>
</dbReference>
<dbReference type="PANTHER" id="PTHR21660:SF1">
    <property type="entry name" value="ACYL-COENZYME A THIOESTERASE 13"/>
    <property type="match status" value="1"/>
</dbReference>
<evidence type="ECO:0000256" key="1">
    <source>
        <dbReference type="ARBA" id="ARBA00008324"/>
    </source>
</evidence>